<proteinExistence type="predicted"/>
<reference evidence="1 2" key="1">
    <citation type="submission" date="2024-10" db="EMBL/GenBank/DDBJ databases">
        <title>The Natural Products Discovery Center: Release of the First 8490 Sequenced Strains for Exploring Actinobacteria Biosynthetic Diversity.</title>
        <authorList>
            <person name="Kalkreuter E."/>
            <person name="Kautsar S.A."/>
            <person name="Yang D."/>
            <person name="Bader C.D."/>
            <person name="Teijaro C.N."/>
            <person name="Fluegel L."/>
            <person name="Davis C.M."/>
            <person name="Simpson J.R."/>
            <person name="Lauterbach L."/>
            <person name="Steele A.D."/>
            <person name="Gui C."/>
            <person name="Meng S."/>
            <person name="Li G."/>
            <person name="Viehrig K."/>
            <person name="Ye F."/>
            <person name="Su P."/>
            <person name="Kiefer A.F."/>
            <person name="Nichols A."/>
            <person name="Cepeda A.J."/>
            <person name="Yan W."/>
            <person name="Fan B."/>
            <person name="Jiang Y."/>
            <person name="Adhikari A."/>
            <person name="Zheng C.-J."/>
            <person name="Schuster L."/>
            <person name="Cowan T.M."/>
            <person name="Smanski M.J."/>
            <person name="Chevrette M.G."/>
            <person name="De Carvalho L.P.S."/>
            <person name="Shen B."/>
        </authorList>
    </citation>
    <scope>NUCLEOTIDE SEQUENCE [LARGE SCALE GENOMIC DNA]</scope>
    <source>
        <strain evidence="1 2">NPDC087220</strain>
    </source>
</reference>
<organism evidence="1 2">
    <name type="scientific">Streptomyces toxytricini</name>
    <name type="common">Actinomyces toxytricini</name>
    <dbReference type="NCBI Taxonomy" id="67369"/>
    <lineage>
        <taxon>Bacteria</taxon>
        <taxon>Bacillati</taxon>
        <taxon>Actinomycetota</taxon>
        <taxon>Actinomycetes</taxon>
        <taxon>Kitasatosporales</taxon>
        <taxon>Streptomycetaceae</taxon>
        <taxon>Streptomyces</taxon>
    </lineage>
</organism>
<evidence type="ECO:0008006" key="3">
    <source>
        <dbReference type="Google" id="ProtNLM"/>
    </source>
</evidence>
<evidence type="ECO:0000313" key="1">
    <source>
        <dbReference type="EMBL" id="MFJ2824358.1"/>
    </source>
</evidence>
<name>A0ABW8EM82_STRT5</name>
<evidence type="ECO:0000313" key="2">
    <source>
        <dbReference type="Proteomes" id="UP001617351"/>
    </source>
</evidence>
<accession>A0ABW8EM82</accession>
<protein>
    <recommendedName>
        <fullName evidence="3">WXG100 family type VII secretion target</fullName>
    </recommendedName>
</protein>
<gene>
    <name evidence="1" type="ORF">ACIO7M_25040</name>
</gene>
<dbReference type="RefSeq" id="WP_402384657.1">
    <property type="nucleotide sequence ID" value="NZ_JBIUYY010000012.1"/>
</dbReference>
<keyword evidence="2" id="KW-1185">Reference proteome</keyword>
<dbReference type="Proteomes" id="UP001617351">
    <property type="component" value="Unassembled WGS sequence"/>
</dbReference>
<sequence length="446" mass="46359">MALTYHEVMTTNFGLLGTAAGKWETMAGELKRVETRYGDTVQKITTGDSWNGVSVMSARKGFAATRYEYAAAQAQAKAIAGLLRDAQEKFTDLKSKLESARDDAIAAGMTVSEQGRVAFDYAKLTPAERSSYHHDPDGQKAITEAVDKWQKHIDDRVKAVSETDAHVKVALSAAVVDSNKDAFGKGNDGQLNGFNAHAVGDLSKAPKKLEDATAKPKEDPVTVTGPDVGFTVTGVKYGKEGSVKAYADLFHATAKGEEQYGGLTLSGVDEIYAGARATGNLGFTDKGAVAKAEVSAGIRSLVEGRAEYGHVGGYGRVEGFAGGEASVTAKATKEEATLGAKAFAGGKISGATGLEVAGIGVGVTGEGWAGPGAEAYVGWKKDEETGKYKFGAKGGLSPALGGAVGLEITWDPQKFDKAMDAAGDFVGDTADTVGEGISDAWDWATS</sequence>
<comment type="caution">
    <text evidence="1">The sequence shown here is derived from an EMBL/GenBank/DDBJ whole genome shotgun (WGS) entry which is preliminary data.</text>
</comment>
<dbReference type="EMBL" id="JBIUYY010000012">
    <property type="protein sequence ID" value="MFJ2824358.1"/>
    <property type="molecule type" value="Genomic_DNA"/>
</dbReference>